<protein>
    <submittedName>
        <fullName evidence="1">Fic family protein</fullName>
    </submittedName>
</protein>
<organism evidence="1 2">
    <name type="scientific">Bergeriella denitrificans</name>
    <name type="common">Neisseria denitrificans</name>
    <dbReference type="NCBI Taxonomy" id="494"/>
    <lineage>
        <taxon>Bacteria</taxon>
        <taxon>Pseudomonadati</taxon>
        <taxon>Pseudomonadota</taxon>
        <taxon>Betaproteobacteria</taxon>
        <taxon>Neisseriales</taxon>
        <taxon>Neisseriaceae</taxon>
        <taxon>Bergeriella</taxon>
    </lineage>
</organism>
<dbReference type="RefSeq" id="WP_066079394.1">
    <property type="nucleotide sequence ID" value="NZ_CP181246.1"/>
</dbReference>
<dbReference type="Proteomes" id="UP000254651">
    <property type="component" value="Unassembled WGS sequence"/>
</dbReference>
<evidence type="ECO:0000313" key="1">
    <source>
        <dbReference type="EMBL" id="STZ75832.1"/>
    </source>
</evidence>
<dbReference type="EMBL" id="UGQS01000001">
    <property type="protein sequence ID" value="STZ75832.1"/>
    <property type="molecule type" value="Genomic_DNA"/>
</dbReference>
<sequence>MDSAGIVLPVYVKQEYSAFQYISISALLKTASQQYGLSYLHSETDNNDLTYFINCQLKIISRAINRFVGYI</sequence>
<keyword evidence="2" id="KW-1185">Reference proteome</keyword>
<reference evidence="1 2" key="1">
    <citation type="submission" date="2018-06" db="EMBL/GenBank/DDBJ databases">
        <authorList>
            <consortium name="Pathogen Informatics"/>
            <person name="Doyle S."/>
        </authorList>
    </citation>
    <scope>NUCLEOTIDE SEQUENCE [LARGE SCALE GENOMIC DNA]</scope>
    <source>
        <strain evidence="1 2">NCTC10295</strain>
    </source>
</reference>
<dbReference type="AlphaFoldDB" id="A0A378UH73"/>
<name>A0A378UH73_BERDE</name>
<evidence type="ECO:0000313" key="2">
    <source>
        <dbReference type="Proteomes" id="UP000254651"/>
    </source>
</evidence>
<gene>
    <name evidence="1" type="ORF">NCTC10295_00585</name>
</gene>
<accession>A0A378UH73</accession>
<proteinExistence type="predicted"/>